<evidence type="ECO:0000313" key="6">
    <source>
        <dbReference type="EMBL" id="QCD89230.1"/>
    </source>
</evidence>
<dbReference type="Proteomes" id="UP000501690">
    <property type="component" value="Linkage Group LG4"/>
</dbReference>
<proteinExistence type="predicted"/>
<evidence type="ECO:0000256" key="1">
    <source>
        <dbReference type="ARBA" id="ARBA00022603"/>
    </source>
</evidence>
<reference evidence="6 7" key="1">
    <citation type="submission" date="2019-04" db="EMBL/GenBank/DDBJ databases">
        <title>An improved genome assembly and genetic linkage map for asparagus bean, Vigna unguiculata ssp. sesquipedialis.</title>
        <authorList>
            <person name="Xia Q."/>
            <person name="Zhang R."/>
            <person name="Dong Y."/>
        </authorList>
    </citation>
    <scope>NUCLEOTIDE SEQUENCE [LARGE SCALE GENOMIC DNA]</scope>
    <source>
        <tissue evidence="6">Leaf</tissue>
    </source>
</reference>
<dbReference type="Gene3D" id="3.40.50.150">
    <property type="entry name" value="Vaccinia Virus protein VP39"/>
    <property type="match status" value="1"/>
</dbReference>
<evidence type="ECO:0000259" key="5">
    <source>
        <dbReference type="Pfam" id="PF08100"/>
    </source>
</evidence>
<feature type="domain" description="O-methyltransferase dimerisation" evidence="5">
    <location>
        <begin position="28"/>
        <end position="121"/>
    </location>
</feature>
<sequence>MGSNSKESEIPMEVEKVDDDAYRSAVLLCFSRVLPAILNAAIDMNLFDVIAKAKSCSDDSSFSASEIASLLPNQHPQLANRLERMLPLLVSYSLLRCSIRTDEDGKRERVYALTPVGQYFAYDDQGISLAPLSTLLHRGFHDLWKDAKGAFLDPNCSNHFESVFGMLSYQYMEKDAELNQMFYKAMAHAGPIEVKRVLKVYKGFEGLSTLVDVGGGVGETLKLILSAYPSIKGINFDLPQMIQDAPPHPGVEHVGGDMFESVPNGDAILVKVGALHRV</sequence>
<dbReference type="InterPro" id="IPR029063">
    <property type="entry name" value="SAM-dependent_MTases_sf"/>
</dbReference>
<dbReference type="InterPro" id="IPR036388">
    <property type="entry name" value="WH-like_DNA-bd_sf"/>
</dbReference>
<evidence type="ECO:0000256" key="3">
    <source>
        <dbReference type="ARBA" id="ARBA00022691"/>
    </source>
</evidence>
<protein>
    <submittedName>
        <fullName evidence="6">Flavonol 3-O-methyltransferase</fullName>
    </submittedName>
</protein>
<dbReference type="InterPro" id="IPR016461">
    <property type="entry name" value="COMT-like"/>
</dbReference>
<evidence type="ECO:0000256" key="2">
    <source>
        <dbReference type="ARBA" id="ARBA00022679"/>
    </source>
</evidence>
<keyword evidence="2 6" id="KW-0808">Transferase</keyword>
<dbReference type="GO" id="GO:0032259">
    <property type="term" value="P:methylation"/>
    <property type="evidence" value="ECO:0007669"/>
    <property type="project" value="UniProtKB-KW"/>
</dbReference>
<dbReference type="InterPro" id="IPR001077">
    <property type="entry name" value="COMT_C"/>
</dbReference>
<dbReference type="SUPFAM" id="SSF46785">
    <property type="entry name" value="Winged helix' DNA-binding domain"/>
    <property type="match status" value="1"/>
</dbReference>
<organism evidence="6 7">
    <name type="scientific">Vigna unguiculata</name>
    <name type="common">Cowpea</name>
    <dbReference type="NCBI Taxonomy" id="3917"/>
    <lineage>
        <taxon>Eukaryota</taxon>
        <taxon>Viridiplantae</taxon>
        <taxon>Streptophyta</taxon>
        <taxon>Embryophyta</taxon>
        <taxon>Tracheophyta</taxon>
        <taxon>Spermatophyta</taxon>
        <taxon>Magnoliopsida</taxon>
        <taxon>eudicotyledons</taxon>
        <taxon>Gunneridae</taxon>
        <taxon>Pentapetalae</taxon>
        <taxon>rosids</taxon>
        <taxon>fabids</taxon>
        <taxon>Fabales</taxon>
        <taxon>Fabaceae</taxon>
        <taxon>Papilionoideae</taxon>
        <taxon>50 kb inversion clade</taxon>
        <taxon>NPAAA clade</taxon>
        <taxon>indigoferoid/millettioid clade</taxon>
        <taxon>Phaseoleae</taxon>
        <taxon>Vigna</taxon>
    </lineage>
</organism>
<keyword evidence="7" id="KW-1185">Reference proteome</keyword>
<keyword evidence="1 6" id="KW-0489">Methyltransferase</keyword>
<dbReference type="InterPro" id="IPR012967">
    <property type="entry name" value="COMT_dimerisation"/>
</dbReference>
<dbReference type="PANTHER" id="PTHR11746">
    <property type="entry name" value="O-METHYLTRANSFERASE"/>
    <property type="match status" value="1"/>
</dbReference>
<dbReference type="GO" id="GO:0008171">
    <property type="term" value="F:O-methyltransferase activity"/>
    <property type="evidence" value="ECO:0007669"/>
    <property type="project" value="InterPro"/>
</dbReference>
<keyword evidence="3" id="KW-0949">S-adenosyl-L-methionine</keyword>
<dbReference type="PROSITE" id="PS51683">
    <property type="entry name" value="SAM_OMT_II"/>
    <property type="match status" value="1"/>
</dbReference>
<dbReference type="Pfam" id="PF00891">
    <property type="entry name" value="Methyltransf_2"/>
    <property type="match status" value="1"/>
</dbReference>
<evidence type="ECO:0000313" key="7">
    <source>
        <dbReference type="Proteomes" id="UP000501690"/>
    </source>
</evidence>
<dbReference type="AlphaFoldDB" id="A0A4D6LL40"/>
<name>A0A4D6LL40_VIGUN</name>
<dbReference type="FunFam" id="1.10.10.10:FF:000357">
    <property type="entry name" value="Caffeic acid 3-O-methyltransferase"/>
    <property type="match status" value="1"/>
</dbReference>
<gene>
    <name evidence="6" type="ORF">DEO72_LG4g172</name>
</gene>
<evidence type="ECO:0000259" key="4">
    <source>
        <dbReference type="Pfam" id="PF00891"/>
    </source>
</evidence>
<dbReference type="Gene3D" id="1.10.10.10">
    <property type="entry name" value="Winged helix-like DNA-binding domain superfamily/Winged helix DNA-binding domain"/>
    <property type="match status" value="1"/>
</dbReference>
<dbReference type="InterPro" id="IPR036390">
    <property type="entry name" value="WH_DNA-bd_sf"/>
</dbReference>
<dbReference type="SUPFAM" id="SSF53335">
    <property type="entry name" value="S-adenosyl-L-methionine-dependent methyltransferases"/>
    <property type="match status" value="1"/>
</dbReference>
<accession>A0A4D6LL40</accession>
<dbReference type="GO" id="GO:0008757">
    <property type="term" value="F:S-adenosylmethionine-dependent methyltransferase activity"/>
    <property type="evidence" value="ECO:0007669"/>
    <property type="project" value="UniProtKB-ARBA"/>
</dbReference>
<dbReference type="GO" id="GO:0046983">
    <property type="term" value="F:protein dimerization activity"/>
    <property type="evidence" value="ECO:0007669"/>
    <property type="project" value="InterPro"/>
</dbReference>
<dbReference type="Pfam" id="PF08100">
    <property type="entry name" value="Dimerisation"/>
    <property type="match status" value="1"/>
</dbReference>
<dbReference type="EMBL" id="CP039348">
    <property type="protein sequence ID" value="QCD89230.1"/>
    <property type="molecule type" value="Genomic_DNA"/>
</dbReference>
<feature type="domain" description="O-methyltransferase C-terminal" evidence="4">
    <location>
        <begin position="144"/>
        <end position="271"/>
    </location>
</feature>